<dbReference type="Gene3D" id="3.10.580.10">
    <property type="entry name" value="CBS-domain"/>
    <property type="match status" value="1"/>
</dbReference>
<reference evidence="2" key="1">
    <citation type="journal article" date="2021" name="Environ. Microbiol.">
        <title>New insights into the diversity and evolution of the archaeal mobilome from three complete genomes of Saccharolobus shibatae.</title>
        <authorList>
            <person name="Medvedeva S."/>
            <person name="Brandt D."/>
            <person name="Cvirkaite-Krupovic V."/>
            <person name="Liu Y."/>
            <person name="Severinov K."/>
            <person name="Ishino S."/>
            <person name="Ishino Y."/>
            <person name="Prangishvili D."/>
            <person name="Kalinowski J."/>
            <person name="Krupovic M."/>
        </authorList>
    </citation>
    <scope>NUCLEOTIDE SEQUENCE</scope>
    <source>
        <strain evidence="2">BEU9</strain>
    </source>
</reference>
<dbReference type="InterPro" id="IPR046342">
    <property type="entry name" value="CBS_dom_sf"/>
</dbReference>
<evidence type="ECO:0000313" key="3">
    <source>
        <dbReference type="Proteomes" id="UP000693941"/>
    </source>
</evidence>
<evidence type="ECO:0000259" key="1">
    <source>
        <dbReference type="Pfam" id="PF00571"/>
    </source>
</evidence>
<proteinExistence type="predicted"/>
<dbReference type="InterPro" id="IPR000644">
    <property type="entry name" value="CBS_dom"/>
</dbReference>
<organism evidence="2 3">
    <name type="scientific">Saccharolobus shibatae</name>
    <dbReference type="NCBI Taxonomy" id="2286"/>
    <lineage>
        <taxon>Archaea</taxon>
        <taxon>Thermoproteota</taxon>
        <taxon>Thermoprotei</taxon>
        <taxon>Sulfolobales</taxon>
        <taxon>Sulfolobaceae</taxon>
        <taxon>Saccharolobus</taxon>
    </lineage>
</organism>
<name>A0A8F5BTI7_9CREN</name>
<dbReference type="AlphaFoldDB" id="A0A8F5BTI7"/>
<gene>
    <name evidence="2" type="ORF">J5U21_00857</name>
</gene>
<dbReference type="SUPFAM" id="SSF54631">
    <property type="entry name" value="CBS-domain pair"/>
    <property type="match status" value="1"/>
</dbReference>
<dbReference type="Proteomes" id="UP000693941">
    <property type="component" value="Chromosome"/>
</dbReference>
<sequence>MKVLDVANPVVITVFPESSLKEAIDILSNNPTGRIVVLKEEKPMGDSRLHCDFNLFS</sequence>
<dbReference type="EMBL" id="CP077715">
    <property type="protein sequence ID" value="QXJ31207.1"/>
    <property type="molecule type" value="Genomic_DNA"/>
</dbReference>
<dbReference type="Pfam" id="PF00571">
    <property type="entry name" value="CBS"/>
    <property type="match status" value="1"/>
</dbReference>
<evidence type="ECO:0000313" key="2">
    <source>
        <dbReference type="EMBL" id="QXJ31207.1"/>
    </source>
</evidence>
<accession>A0A8F5BTI7</accession>
<feature type="domain" description="CBS" evidence="1">
    <location>
        <begin position="5"/>
        <end position="45"/>
    </location>
</feature>
<protein>
    <recommendedName>
        <fullName evidence="1">CBS domain-containing protein</fullName>
    </recommendedName>
</protein>